<dbReference type="SUPFAM" id="SSF50630">
    <property type="entry name" value="Acid proteases"/>
    <property type="match status" value="1"/>
</dbReference>
<dbReference type="Pfam" id="PF03732">
    <property type="entry name" value="Retrotrans_gag"/>
    <property type="match status" value="1"/>
</dbReference>
<dbReference type="OrthoDB" id="1110381at2759"/>
<feature type="domain" description="CCHC-type" evidence="3">
    <location>
        <begin position="328"/>
        <end position="344"/>
    </location>
</feature>
<keyword evidence="5" id="KW-1185">Reference proteome</keyword>
<dbReference type="InterPro" id="IPR021109">
    <property type="entry name" value="Peptidase_aspartic_dom_sf"/>
</dbReference>
<keyword evidence="1" id="KW-0862">Zinc</keyword>
<dbReference type="GO" id="GO:0008270">
    <property type="term" value="F:zinc ion binding"/>
    <property type="evidence" value="ECO:0007669"/>
    <property type="project" value="UniProtKB-KW"/>
</dbReference>
<dbReference type="PANTHER" id="PTHR35046">
    <property type="entry name" value="ZINC KNUCKLE (CCHC-TYPE) FAMILY PROTEIN"/>
    <property type="match status" value="1"/>
</dbReference>
<accession>A0A6D2JYM3</accession>
<dbReference type="CDD" id="cd00303">
    <property type="entry name" value="retropepsin_like"/>
    <property type="match status" value="1"/>
</dbReference>
<feature type="region of interest" description="Disordered" evidence="2">
    <location>
        <begin position="271"/>
        <end position="320"/>
    </location>
</feature>
<name>A0A6D2JYM3_9BRAS</name>
<dbReference type="InterPro" id="IPR036875">
    <property type="entry name" value="Znf_CCHC_sf"/>
</dbReference>
<evidence type="ECO:0000313" key="5">
    <source>
        <dbReference type="Proteomes" id="UP000467841"/>
    </source>
</evidence>
<gene>
    <name evidence="4" type="ORF">MERR_LOCUS32626</name>
</gene>
<organism evidence="4 5">
    <name type="scientific">Microthlaspi erraticum</name>
    <dbReference type="NCBI Taxonomy" id="1685480"/>
    <lineage>
        <taxon>Eukaryota</taxon>
        <taxon>Viridiplantae</taxon>
        <taxon>Streptophyta</taxon>
        <taxon>Embryophyta</taxon>
        <taxon>Tracheophyta</taxon>
        <taxon>Spermatophyta</taxon>
        <taxon>Magnoliopsida</taxon>
        <taxon>eudicotyledons</taxon>
        <taxon>Gunneridae</taxon>
        <taxon>Pentapetalae</taxon>
        <taxon>rosids</taxon>
        <taxon>malvids</taxon>
        <taxon>Brassicales</taxon>
        <taxon>Brassicaceae</taxon>
        <taxon>Coluteocarpeae</taxon>
        <taxon>Microthlaspi</taxon>
    </lineage>
</organism>
<keyword evidence="1" id="KW-0479">Metal-binding</keyword>
<dbReference type="Gene3D" id="4.10.60.10">
    <property type="entry name" value="Zinc finger, CCHC-type"/>
    <property type="match status" value="1"/>
</dbReference>
<feature type="region of interest" description="Disordered" evidence="2">
    <location>
        <begin position="355"/>
        <end position="379"/>
    </location>
</feature>
<proteinExistence type="predicted"/>
<dbReference type="GO" id="GO:0003676">
    <property type="term" value="F:nucleic acid binding"/>
    <property type="evidence" value="ECO:0007669"/>
    <property type="project" value="InterPro"/>
</dbReference>
<dbReference type="Gene3D" id="2.40.70.10">
    <property type="entry name" value="Acid Proteases"/>
    <property type="match status" value="1"/>
</dbReference>
<reference evidence="4" key="1">
    <citation type="submission" date="2020-01" db="EMBL/GenBank/DDBJ databases">
        <authorList>
            <person name="Mishra B."/>
        </authorList>
    </citation>
    <scope>NUCLEOTIDE SEQUENCE [LARGE SCALE GENOMIC DNA]</scope>
</reference>
<dbReference type="EMBL" id="CACVBM020001319">
    <property type="protein sequence ID" value="CAA7045391.1"/>
    <property type="molecule type" value="Genomic_DNA"/>
</dbReference>
<dbReference type="InterPro" id="IPR005162">
    <property type="entry name" value="Retrotrans_gag_dom"/>
</dbReference>
<dbReference type="PROSITE" id="PS50158">
    <property type="entry name" value="ZF_CCHC"/>
    <property type="match status" value="1"/>
</dbReference>
<dbReference type="SUPFAM" id="SSF57756">
    <property type="entry name" value="Retrovirus zinc finger-like domains"/>
    <property type="match status" value="1"/>
</dbReference>
<feature type="compositionally biased region" description="Basic and acidic residues" evidence="2">
    <location>
        <begin position="279"/>
        <end position="293"/>
    </location>
</feature>
<feature type="compositionally biased region" description="Basic and acidic residues" evidence="2">
    <location>
        <begin position="45"/>
        <end position="62"/>
    </location>
</feature>
<dbReference type="AlphaFoldDB" id="A0A6D2JYM3"/>
<evidence type="ECO:0000256" key="1">
    <source>
        <dbReference type="PROSITE-ProRule" id="PRU00047"/>
    </source>
</evidence>
<keyword evidence="1" id="KW-0863">Zinc-finger</keyword>
<evidence type="ECO:0000256" key="2">
    <source>
        <dbReference type="SAM" id="MobiDB-lite"/>
    </source>
</evidence>
<dbReference type="Proteomes" id="UP000467841">
    <property type="component" value="Unassembled WGS sequence"/>
</dbReference>
<feature type="region of interest" description="Disordered" evidence="2">
    <location>
        <begin position="1"/>
        <end position="20"/>
    </location>
</feature>
<dbReference type="InterPro" id="IPR001878">
    <property type="entry name" value="Znf_CCHC"/>
</dbReference>
<feature type="region of interest" description="Disordered" evidence="2">
    <location>
        <begin position="74"/>
        <end position="94"/>
    </location>
</feature>
<protein>
    <recommendedName>
        <fullName evidence="3">CCHC-type domain-containing protein</fullName>
    </recommendedName>
</protein>
<feature type="region of interest" description="Disordered" evidence="2">
    <location>
        <begin position="34"/>
        <end position="62"/>
    </location>
</feature>
<dbReference type="PANTHER" id="PTHR35046:SF9">
    <property type="entry name" value="RNA-DIRECTED DNA POLYMERASE"/>
    <property type="match status" value="1"/>
</dbReference>
<evidence type="ECO:0000259" key="3">
    <source>
        <dbReference type="PROSITE" id="PS50158"/>
    </source>
</evidence>
<feature type="compositionally biased region" description="Acidic residues" evidence="2">
    <location>
        <begin position="1"/>
        <end position="10"/>
    </location>
</feature>
<dbReference type="SMART" id="SM00343">
    <property type="entry name" value="ZnF_C2HC"/>
    <property type="match status" value="1"/>
</dbReference>
<sequence length="544" mass="63168">MADGKEDEEESNRSLSESVLEQIKKLMMDEFDRREQIRAGKRKETRGPIHISEEELRDDPMASKRMADDQANLYYNSGHSSLGSRRRSRMHRDDPDHMVENLGGYKIRIPQFHGHNNPDEYMDWEKKCEFNFNLHNISNSNRVKLAISESNDYALRWWEQVVTAREIGGALEVSTWEEMKRIMRQRFIPSYYQRELHSKLRRLTQGSKTVEEYFQEMQVMMLRANVIEDREATMSRFLGGLNREIQDIVEMQNCVALESMLHKAVLAETQLKRRSPTRHGTDQRRPVYARDSKPAFTPKTEPRGVPYNQDKDKNKSSTTSAPRARELKCFRCQGFGHYANKCRNKKIMFIRDNGEVESEEEDLEPEQEPEQEPEPEEYEAVPVKGKLLVARRLLSAQVQTHKEEQRENLFHSCCLVQEKVCSLIIDGGSCTNVASEAMVEKLGLVTQKHPKPYQLQWINETGDMSVKEQVVVPLSIGSYEDEIVCDVLPMDAGHIILGRSWQSDRRVLHDGFTNKYTFLHKGRKTTLIPLTPQEVYEDQVQLSG</sequence>
<comment type="caution">
    <text evidence="4">The sequence shown here is derived from an EMBL/GenBank/DDBJ whole genome shotgun (WGS) entry which is preliminary data.</text>
</comment>
<evidence type="ECO:0000313" key="4">
    <source>
        <dbReference type="EMBL" id="CAA7045391.1"/>
    </source>
</evidence>